<dbReference type="SUPFAM" id="SSF50978">
    <property type="entry name" value="WD40 repeat-like"/>
    <property type="match status" value="2"/>
</dbReference>
<dbReference type="OrthoDB" id="538223at2759"/>
<dbReference type="PROSITE" id="PS50294">
    <property type="entry name" value="WD_REPEATS_REGION"/>
    <property type="match status" value="13"/>
</dbReference>
<dbReference type="InterPro" id="IPR001680">
    <property type="entry name" value="WD40_rpt"/>
</dbReference>
<accession>A0A166H311</accession>
<dbReference type="PROSITE" id="PS50006">
    <property type="entry name" value="FHA_DOMAIN"/>
    <property type="match status" value="1"/>
</dbReference>
<feature type="repeat" description="WD" evidence="3">
    <location>
        <begin position="1299"/>
        <end position="1340"/>
    </location>
</feature>
<dbReference type="InterPro" id="IPR027417">
    <property type="entry name" value="P-loop_NTPase"/>
</dbReference>
<feature type="repeat" description="WD" evidence="3">
    <location>
        <begin position="1245"/>
        <end position="1286"/>
    </location>
</feature>
<name>A0A166H311_9AGAM</name>
<feature type="region of interest" description="Disordered" evidence="4">
    <location>
        <begin position="1"/>
        <end position="68"/>
    </location>
</feature>
<feature type="repeat" description="WD" evidence="3">
    <location>
        <begin position="746"/>
        <end position="787"/>
    </location>
</feature>
<organism evidence="6 7">
    <name type="scientific">Athelia psychrophila</name>
    <dbReference type="NCBI Taxonomy" id="1759441"/>
    <lineage>
        <taxon>Eukaryota</taxon>
        <taxon>Fungi</taxon>
        <taxon>Dikarya</taxon>
        <taxon>Basidiomycota</taxon>
        <taxon>Agaricomycotina</taxon>
        <taxon>Agaricomycetes</taxon>
        <taxon>Agaricomycetidae</taxon>
        <taxon>Atheliales</taxon>
        <taxon>Atheliaceae</taxon>
        <taxon>Athelia</taxon>
    </lineage>
</organism>
<keyword evidence="1 3" id="KW-0853">WD repeat</keyword>
<dbReference type="Gene3D" id="3.40.50.300">
    <property type="entry name" value="P-loop containing nucleotide triphosphate hydrolases"/>
    <property type="match status" value="1"/>
</dbReference>
<dbReference type="STRING" id="436010.A0A166H311"/>
<evidence type="ECO:0000313" key="6">
    <source>
        <dbReference type="EMBL" id="KZP18426.1"/>
    </source>
</evidence>
<evidence type="ECO:0000256" key="3">
    <source>
        <dbReference type="PROSITE-ProRule" id="PRU00221"/>
    </source>
</evidence>
<dbReference type="InterPro" id="IPR019775">
    <property type="entry name" value="WD40_repeat_CS"/>
</dbReference>
<feature type="compositionally biased region" description="Polar residues" evidence="4">
    <location>
        <begin position="18"/>
        <end position="34"/>
    </location>
</feature>
<dbReference type="InterPro" id="IPR015943">
    <property type="entry name" value="WD40/YVTN_repeat-like_dom_sf"/>
</dbReference>
<feature type="repeat" description="WD" evidence="3">
    <location>
        <begin position="960"/>
        <end position="1001"/>
    </location>
</feature>
<dbReference type="InterPro" id="IPR000253">
    <property type="entry name" value="FHA_dom"/>
</dbReference>
<feature type="repeat" description="WD" evidence="3">
    <location>
        <begin position="1160"/>
        <end position="1201"/>
    </location>
</feature>
<evidence type="ECO:0000313" key="7">
    <source>
        <dbReference type="Proteomes" id="UP000076532"/>
    </source>
</evidence>
<dbReference type="InterPro" id="IPR036322">
    <property type="entry name" value="WD40_repeat_dom_sf"/>
</dbReference>
<evidence type="ECO:0000256" key="1">
    <source>
        <dbReference type="ARBA" id="ARBA00022574"/>
    </source>
</evidence>
<proteinExistence type="predicted"/>
<feature type="repeat" description="WD" evidence="3">
    <location>
        <begin position="874"/>
        <end position="915"/>
    </location>
</feature>
<keyword evidence="7" id="KW-1185">Reference proteome</keyword>
<keyword evidence="2" id="KW-0677">Repeat</keyword>
<dbReference type="Pfam" id="PF24883">
    <property type="entry name" value="NPHP3_N"/>
    <property type="match status" value="1"/>
</dbReference>
<dbReference type="Gene3D" id="2.130.10.10">
    <property type="entry name" value="YVTN repeat-like/Quinoprotein amine dehydrogenase"/>
    <property type="match status" value="6"/>
</dbReference>
<dbReference type="CDD" id="cd00200">
    <property type="entry name" value="WD40"/>
    <property type="match status" value="2"/>
</dbReference>
<feature type="repeat" description="WD" evidence="3">
    <location>
        <begin position="1117"/>
        <end position="1158"/>
    </location>
</feature>
<evidence type="ECO:0000256" key="2">
    <source>
        <dbReference type="ARBA" id="ARBA00022737"/>
    </source>
</evidence>
<dbReference type="PROSITE" id="PS00678">
    <property type="entry name" value="WD_REPEATS_1"/>
    <property type="match status" value="8"/>
</dbReference>
<feature type="repeat" description="WD" evidence="3">
    <location>
        <begin position="1203"/>
        <end position="1244"/>
    </location>
</feature>
<dbReference type="PRINTS" id="PR00320">
    <property type="entry name" value="GPROTEINBRPT"/>
</dbReference>
<sequence length="1406" mass="151952">MSKHVAPKDTAKSKAQLPRSSPQSRSLATTSSTLEKPEGLERSSIQTSRSWGKSKAKSSPPPPSQQSIVLAGVSSPTLTTSSALQVTATLFLTNDTSDHSIVNNVNGDQHVVYEVNATPPAPHALDLLRILDPIPMNAASRPRCLKGTRERILQSLSDNLTAPSAAAKVLWLHGMAGSGKSTIATTIAEHFHKCGQRGAFLFFDRNSPAQSGPDGVIRTLAHQLALSNDVLRNTICDAIERDPQIATTTLTLQFSDLIMTPLRSCASQIMRPIVIILDAFDECGDAQSRKALLHLLIKHLPTLPHQFRFLITGRPELDLNNAFCSQPGIVSVSLGAAEWSSAADVLRYIEHEIDELYQARRCSDELPLGWPGKPKVQDIGARADDSFIWAATAILFLYAADDVDERLQMLLSINPFTLADLYATALWSAGNWDPREQSTSYCRRILGAVVVGRIALTDDMIVDILGLENAKSCRLVLRRLSCLLQWSDGLPIRTLHASFSDYLMDAGSCGDQPWFVDEASNHVDFATGCLRVMKRFLRFNICGLETSHLRNRDIPDLAKRIKGCIPRSLAYACRFWAEHARLAGAISPQALPLILEFFQALFLYWLEVLSLIGDGRAALQSMLDVQPFSKNDLEIQAFVQDGIKFTRAFASVIVDSTPHIYVSALPFAPSTSIIRRQYSCSMGNTLCVPMGRISDWPSCEQAIDAGIDNIAFSVAFSPEGDRVASGAGSTIQIWNAHTGELVAGPFEGHKGHVKSITFSPDGAHIASGSDDHTLRVWDARTGELVGLHFEGHTDGVNSVAFSPDGKRIASGSHDTTIRVWDVQSQLVTKPFKGHADIVRSVAFSPNGQLIGSGSRDKTVCIWDAWTGDLVAGPFKGHGDEVRSVAFSPDGEHIASGSNDDFIRVWGVHSGTLVAGPFEGHSGVITSVAFSPDGKHIASGSEDQTVRVWDAQTGQIVAGPFEGHSSFVISVAYSPDGLHIVSGSYDATIRIWDARIGELLAGPDELHIALGSQDNTVCGSQMCTSTGTAVPHDGHDGGVESVAFSSDGKYITSGSEDGTICVWDAHTGKLVAGPCKGHEYAVCSVAFSPDGKYIASGGLDTTVIVWDAYKGSLIAGPFEGHSECINSVAFSPDGECIASGSRDHTICIWDSRTGRLVAGPFEGHNEEVDSVAFSPDGGCIASGSRDYTIRIWDARTGDLVVGPLEGHTGSVKSVAFSPDGLHIASGSDDFTIRVWDASTGQLVSESLEHNHFVTSVAFSPDGLHIVSGSEDHTVRVWDFRRSDANAVSYPFTCSFLAVPFEGHTSKVRSVVFSPNGKHIVSGSDDRTIQIFDMRARASSSSVQGFKTSSRLVNGWMQNSPTELLFWVPPAYRIGLWRPNSIVVIGRHTTRLDLTQFVHGRDWARCHI</sequence>
<feature type="compositionally biased region" description="Basic and acidic residues" evidence="4">
    <location>
        <begin position="1"/>
        <end position="12"/>
    </location>
</feature>
<evidence type="ECO:0000259" key="5">
    <source>
        <dbReference type="PROSITE" id="PS50006"/>
    </source>
</evidence>
<dbReference type="Proteomes" id="UP000076532">
    <property type="component" value="Unassembled WGS sequence"/>
</dbReference>
<feature type="repeat" description="WD" evidence="3">
    <location>
        <begin position="1074"/>
        <end position="1115"/>
    </location>
</feature>
<feature type="repeat" description="WD" evidence="3">
    <location>
        <begin position="789"/>
        <end position="824"/>
    </location>
</feature>
<dbReference type="EMBL" id="KV417572">
    <property type="protein sequence ID" value="KZP18426.1"/>
    <property type="molecule type" value="Genomic_DNA"/>
</dbReference>
<reference evidence="6 7" key="1">
    <citation type="journal article" date="2016" name="Mol. Biol. Evol.">
        <title>Comparative Genomics of Early-Diverging Mushroom-Forming Fungi Provides Insights into the Origins of Lignocellulose Decay Capabilities.</title>
        <authorList>
            <person name="Nagy L.G."/>
            <person name="Riley R."/>
            <person name="Tritt A."/>
            <person name="Adam C."/>
            <person name="Daum C."/>
            <person name="Floudas D."/>
            <person name="Sun H."/>
            <person name="Yadav J.S."/>
            <person name="Pangilinan J."/>
            <person name="Larsson K.H."/>
            <person name="Matsuura K."/>
            <person name="Barry K."/>
            <person name="Labutti K."/>
            <person name="Kuo R."/>
            <person name="Ohm R.A."/>
            <person name="Bhattacharya S.S."/>
            <person name="Shirouzu T."/>
            <person name="Yoshinaga Y."/>
            <person name="Martin F.M."/>
            <person name="Grigoriev I.V."/>
            <person name="Hibbett D.S."/>
        </authorList>
    </citation>
    <scope>NUCLEOTIDE SEQUENCE [LARGE SCALE GENOMIC DNA]</scope>
    <source>
        <strain evidence="6 7">CBS 109695</strain>
    </source>
</reference>
<feature type="domain" description="FHA" evidence="5">
    <location>
        <begin position="1381"/>
        <end position="1406"/>
    </location>
</feature>
<dbReference type="InterPro" id="IPR056884">
    <property type="entry name" value="NPHP3-like_N"/>
</dbReference>
<evidence type="ECO:0000256" key="4">
    <source>
        <dbReference type="SAM" id="MobiDB-lite"/>
    </source>
</evidence>
<dbReference type="PANTHER" id="PTHR22847">
    <property type="entry name" value="WD40 REPEAT PROTEIN"/>
    <property type="match status" value="1"/>
</dbReference>
<feature type="repeat" description="WD" evidence="3">
    <location>
        <begin position="917"/>
        <end position="958"/>
    </location>
</feature>
<dbReference type="SMART" id="SM00320">
    <property type="entry name" value="WD40"/>
    <property type="match status" value="14"/>
</dbReference>
<feature type="repeat" description="WD" evidence="3">
    <location>
        <begin position="831"/>
        <end position="872"/>
    </location>
</feature>
<feature type="repeat" description="WD" evidence="3">
    <location>
        <begin position="1031"/>
        <end position="1072"/>
    </location>
</feature>
<dbReference type="PROSITE" id="PS50082">
    <property type="entry name" value="WD_REPEATS_2"/>
    <property type="match status" value="13"/>
</dbReference>
<dbReference type="GO" id="GO:1990234">
    <property type="term" value="C:transferase complex"/>
    <property type="evidence" value="ECO:0007669"/>
    <property type="project" value="UniProtKB-ARBA"/>
</dbReference>
<protein>
    <submittedName>
        <fullName evidence="6">WD40 repeat-like protein</fullName>
    </submittedName>
</protein>
<dbReference type="InterPro" id="IPR020472">
    <property type="entry name" value="WD40_PAC1"/>
</dbReference>
<dbReference type="GO" id="GO:0005634">
    <property type="term" value="C:nucleus"/>
    <property type="evidence" value="ECO:0007669"/>
    <property type="project" value="TreeGrafter"/>
</dbReference>
<dbReference type="SUPFAM" id="SSF52540">
    <property type="entry name" value="P-loop containing nucleoside triphosphate hydrolases"/>
    <property type="match status" value="1"/>
</dbReference>
<dbReference type="PANTHER" id="PTHR22847:SF637">
    <property type="entry name" value="WD REPEAT DOMAIN 5B"/>
    <property type="match status" value="1"/>
</dbReference>
<dbReference type="Pfam" id="PF00400">
    <property type="entry name" value="WD40"/>
    <property type="match status" value="14"/>
</dbReference>
<gene>
    <name evidence="6" type="ORF">FIBSPDRAFT_933407</name>
</gene>